<evidence type="ECO:0000313" key="10">
    <source>
        <dbReference type="EMBL" id="MVP00786.1"/>
    </source>
</evidence>
<dbReference type="PANTHER" id="PTHR43547">
    <property type="entry name" value="TWO-COMPONENT HISTIDINE KINASE"/>
    <property type="match status" value="1"/>
</dbReference>
<evidence type="ECO:0000256" key="3">
    <source>
        <dbReference type="ARBA" id="ARBA00022553"/>
    </source>
</evidence>
<evidence type="ECO:0000256" key="2">
    <source>
        <dbReference type="ARBA" id="ARBA00012438"/>
    </source>
</evidence>
<dbReference type="AlphaFoldDB" id="A0A7X3K0B6"/>
<dbReference type="InterPro" id="IPR003594">
    <property type="entry name" value="HATPase_dom"/>
</dbReference>
<keyword evidence="8" id="KW-0902">Two-component regulatory system</keyword>
<dbReference type="PANTHER" id="PTHR43547:SF2">
    <property type="entry name" value="HYBRID SIGNAL TRANSDUCTION HISTIDINE KINASE C"/>
    <property type="match status" value="1"/>
</dbReference>
<evidence type="ECO:0000256" key="5">
    <source>
        <dbReference type="ARBA" id="ARBA00022741"/>
    </source>
</evidence>
<dbReference type="GO" id="GO:0000155">
    <property type="term" value="F:phosphorelay sensor kinase activity"/>
    <property type="evidence" value="ECO:0007669"/>
    <property type="project" value="TreeGrafter"/>
</dbReference>
<dbReference type="EMBL" id="RHLK01000008">
    <property type="protein sequence ID" value="MVP00786.1"/>
    <property type="molecule type" value="Genomic_DNA"/>
</dbReference>
<dbReference type="Pfam" id="PF02518">
    <property type="entry name" value="HATPase_c"/>
    <property type="match status" value="1"/>
</dbReference>
<keyword evidence="11" id="KW-1185">Reference proteome</keyword>
<keyword evidence="5" id="KW-0547">Nucleotide-binding</keyword>
<keyword evidence="4" id="KW-0808">Transferase</keyword>
<dbReference type="PROSITE" id="PS50109">
    <property type="entry name" value="HIS_KIN"/>
    <property type="match status" value="1"/>
</dbReference>
<dbReference type="Gene3D" id="3.30.565.10">
    <property type="entry name" value="Histidine kinase-like ATPase, C-terminal domain"/>
    <property type="match status" value="1"/>
</dbReference>
<dbReference type="Proteomes" id="UP000490800">
    <property type="component" value="Unassembled WGS sequence"/>
</dbReference>
<sequence>MYVVIRDHGIGISPEELAWIGEPFYSTKDQGAGLGMMASRQIMEEHKGTIEIESVTGESTTVRVRLPLNRTTRTKGAVGL</sequence>
<keyword evidence="6" id="KW-0418">Kinase</keyword>
<dbReference type="InterPro" id="IPR004358">
    <property type="entry name" value="Sig_transdc_His_kin-like_C"/>
</dbReference>
<evidence type="ECO:0000313" key="11">
    <source>
        <dbReference type="Proteomes" id="UP000490800"/>
    </source>
</evidence>
<evidence type="ECO:0000259" key="9">
    <source>
        <dbReference type="PROSITE" id="PS50109"/>
    </source>
</evidence>
<evidence type="ECO:0000256" key="7">
    <source>
        <dbReference type="ARBA" id="ARBA00022840"/>
    </source>
</evidence>
<name>A0A7X3K0B6_9BACL</name>
<keyword evidence="7" id="KW-0067">ATP-binding</keyword>
<evidence type="ECO:0000256" key="6">
    <source>
        <dbReference type="ARBA" id="ARBA00022777"/>
    </source>
</evidence>
<protein>
    <recommendedName>
        <fullName evidence="2">histidine kinase</fullName>
        <ecNumber evidence="2">2.7.13.3</ecNumber>
    </recommendedName>
</protein>
<evidence type="ECO:0000256" key="1">
    <source>
        <dbReference type="ARBA" id="ARBA00000085"/>
    </source>
</evidence>
<dbReference type="RefSeq" id="WP_338043996.1">
    <property type="nucleotide sequence ID" value="NZ_RHLK01000008.1"/>
</dbReference>
<evidence type="ECO:0000256" key="4">
    <source>
        <dbReference type="ARBA" id="ARBA00022679"/>
    </source>
</evidence>
<dbReference type="InterPro" id="IPR036890">
    <property type="entry name" value="HATPase_C_sf"/>
</dbReference>
<organism evidence="10 11">
    <name type="scientific">Paenibacillus lutrae</name>
    <dbReference type="NCBI Taxonomy" id="2078573"/>
    <lineage>
        <taxon>Bacteria</taxon>
        <taxon>Bacillati</taxon>
        <taxon>Bacillota</taxon>
        <taxon>Bacilli</taxon>
        <taxon>Bacillales</taxon>
        <taxon>Paenibacillaceae</taxon>
        <taxon>Paenibacillus</taxon>
    </lineage>
</organism>
<dbReference type="EC" id="2.7.13.3" evidence="2"/>
<gene>
    <name evidence="10" type="ORF">EDM21_14845</name>
</gene>
<dbReference type="SUPFAM" id="SSF55874">
    <property type="entry name" value="ATPase domain of HSP90 chaperone/DNA topoisomerase II/histidine kinase"/>
    <property type="match status" value="1"/>
</dbReference>
<feature type="domain" description="Histidine kinase" evidence="9">
    <location>
        <begin position="1"/>
        <end position="70"/>
    </location>
</feature>
<dbReference type="GO" id="GO:0005524">
    <property type="term" value="F:ATP binding"/>
    <property type="evidence" value="ECO:0007669"/>
    <property type="project" value="UniProtKB-KW"/>
</dbReference>
<comment type="caution">
    <text evidence="10">The sequence shown here is derived from an EMBL/GenBank/DDBJ whole genome shotgun (WGS) entry which is preliminary data.</text>
</comment>
<reference evidence="10 11" key="1">
    <citation type="journal article" date="2019" name="Microorganisms">
        <title>Paenibacillus lutrae sp. nov., A Chitinolytic Species Isolated from A River Otter in Castril Natural Park, Granada, Spain.</title>
        <authorList>
            <person name="Rodriguez M."/>
            <person name="Reina J.C."/>
            <person name="Bejar V."/>
            <person name="Llamas I."/>
        </authorList>
    </citation>
    <scope>NUCLEOTIDE SEQUENCE [LARGE SCALE GENOMIC DNA]</scope>
    <source>
        <strain evidence="10 11">N10</strain>
    </source>
</reference>
<proteinExistence type="predicted"/>
<evidence type="ECO:0000256" key="8">
    <source>
        <dbReference type="ARBA" id="ARBA00023012"/>
    </source>
</evidence>
<keyword evidence="3" id="KW-0597">Phosphoprotein</keyword>
<dbReference type="InterPro" id="IPR005467">
    <property type="entry name" value="His_kinase_dom"/>
</dbReference>
<comment type="catalytic activity">
    <reaction evidence="1">
        <text>ATP + protein L-histidine = ADP + protein N-phospho-L-histidine.</text>
        <dbReference type="EC" id="2.7.13.3"/>
    </reaction>
</comment>
<dbReference type="PRINTS" id="PR00344">
    <property type="entry name" value="BCTRLSENSOR"/>
</dbReference>
<accession>A0A7X3K0B6</accession>